<feature type="region of interest" description="Disordered" evidence="1">
    <location>
        <begin position="211"/>
        <end position="286"/>
    </location>
</feature>
<dbReference type="STRING" id="27342.A0A0H2RBH7"/>
<evidence type="ECO:0000256" key="1">
    <source>
        <dbReference type="SAM" id="MobiDB-lite"/>
    </source>
</evidence>
<dbReference type="PANTHER" id="PTHR43591">
    <property type="entry name" value="METHYLTRANSFERASE"/>
    <property type="match status" value="1"/>
</dbReference>
<dbReference type="InParanoid" id="A0A0H2RBH7"/>
<dbReference type="PANTHER" id="PTHR43591:SF24">
    <property type="entry name" value="2-METHOXY-6-POLYPRENYL-1,4-BENZOQUINOL METHYLASE, MITOCHONDRIAL"/>
    <property type="match status" value="1"/>
</dbReference>
<dbReference type="EMBL" id="KQ086077">
    <property type="protein sequence ID" value="KLO08782.1"/>
    <property type="molecule type" value="Genomic_DNA"/>
</dbReference>
<keyword evidence="4" id="KW-1185">Reference proteome</keyword>
<proteinExistence type="predicted"/>
<dbReference type="GO" id="GO:0008168">
    <property type="term" value="F:methyltransferase activity"/>
    <property type="evidence" value="ECO:0007669"/>
    <property type="project" value="TreeGrafter"/>
</dbReference>
<dbReference type="AlphaFoldDB" id="A0A0H2RBH7"/>
<name>A0A0H2RBH7_9AGAM</name>
<evidence type="ECO:0000313" key="4">
    <source>
        <dbReference type="Proteomes" id="UP000053477"/>
    </source>
</evidence>
<reference evidence="3 4" key="1">
    <citation type="submission" date="2015-04" db="EMBL/GenBank/DDBJ databases">
        <title>Complete genome sequence of Schizopora paradoxa KUC8140, a cosmopolitan wood degrader in East Asia.</title>
        <authorList>
            <consortium name="DOE Joint Genome Institute"/>
            <person name="Min B."/>
            <person name="Park H."/>
            <person name="Jang Y."/>
            <person name="Kim J.-J."/>
            <person name="Kim K.H."/>
            <person name="Pangilinan J."/>
            <person name="Lipzen A."/>
            <person name="Riley R."/>
            <person name="Grigoriev I.V."/>
            <person name="Spatafora J.W."/>
            <person name="Choi I.-G."/>
        </authorList>
    </citation>
    <scope>NUCLEOTIDE SEQUENCE [LARGE SCALE GENOMIC DNA]</scope>
    <source>
        <strain evidence="3 4">KUC8140</strain>
    </source>
</reference>
<gene>
    <name evidence="3" type="ORF">SCHPADRAFT_880104</name>
</gene>
<dbReference type="Pfam" id="PF13649">
    <property type="entry name" value="Methyltransf_25"/>
    <property type="match status" value="1"/>
</dbReference>
<feature type="compositionally biased region" description="Basic and acidic residues" evidence="1">
    <location>
        <begin position="261"/>
        <end position="286"/>
    </location>
</feature>
<evidence type="ECO:0000313" key="3">
    <source>
        <dbReference type="EMBL" id="KLO08782.1"/>
    </source>
</evidence>
<feature type="domain" description="Methyltransferase" evidence="2">
    <location>
        <begin position="107"/>
        <end position="204"/>
    </location>
</feature>
<organism evidence="3 4">
    <name type="scientific">Schizopora paradoxa</name>
    <dbReference type="NCBI Taxonomy" id="27342"/>
    <lineage>
        <taxon>Eukaryota</taxon>
        <taxon>Fungi</taxon>
        <taxon>Dikarya</taxon>
        <taxon>Basidiomycota</taxon>
        <taxon>Agaricomycotina</taxon>
        <taxon>Agaricomycetes</taxon>
        <taxon>Hymenochaetales</taxon>
        <taxon>Schizoporaceae</taxon>
        <taxon>Schizopora</taxon>
    </lineage>
</organism>
<dbReference type="InterPro" id="IPR041698">
    <property type="entry name" value="Methyltransf_25"/>
</dbReference>
<accession>A0A0H2RBH7</accession>
<dbReference type="CDD" id="cd02440">
    <property type="entry name" value="AdoMet_MTases"/>
    <property type="match status" value="1"/>
</dbReference>
<feature type="compositionally biased region" description="Low complexity" evidence="1">
    <location>
        <begin position="216"/>
        <end position="231"/>
    </location>
</feature>
<sequence length="529" mass="59541">MSEYSSTMTLTIPPLELSTTSRASSLNVVSANTSPVATLAGTDARHKEVGPELMGRGRTRHRKDGDVPYPLLYGSTEMNFDAVDHLVLYDVCGGLTLKNMEVPPRRVLDIGCGGGMWILTAAQQWTDCSFVGLDFNRRQPDLIRTKRDDLSKRVKWVQANFLDGLPFPNSDFDFVRIQNVGLGVPEDEWQYLVDEVVRVLKPGGTFEIIEEDINFPSPDTPSSSTPKQSPTIRARYSRSLSRSTAGGFSLPEDDFDEFELEPDRSSDRGSKGRSLDTISERRSDPRDHSKLKEAFFQLLSSRFINPQVNTVLPFYLQASFSEVQSYPLMKLYIPPPSGVTYNPPEISDDASHFSAASSDTLVNSASTSPTCVRRLSNASATSASSANSAELVRARFHLSKILATMRACKELIWFEYERLHWKDRAVPNERLDRDDFEMLFYNWECDMEDRIGMRHELRSSLGWSVPPLLTKADWQDWREKSDKDSNADIHAFYSTAPPDSLRSVRGYICKKPANSPQRANGHPHYSAIL</sequence>
<evidence type="ECO:0000259" key="2">
    <source>
        <dbReference type="Pfam" id="PF13649"/>
    </source>
</evidence>
<feature type="compositionally biased region" description="Acidic residues" evidence="1">
    <location>
        <begin position="251"/>
        <end position="260"/>
    </location>
</feature>
<protein>
    <recommendedName>
        <fullName evidence="2">Methyltransferase domain-containing protein</fullName>
    </recommendedName>
</protein>
<dbReference type="OrthoDB" id="2013972at2759"/>
<dbReference type="Proteomes" id="UP000053477">
    <property type="component" value="Unassembled WGS sequence"/>
</dbReference>
<dbReference type="InterPro" id="IPR029063">
    <property type="entry name" value="SAM-dependent_MTases_sf"/>
</dbReference>
<dbReference type="Gene3D" id="3.40.50.150">
    <property type="entry name" value="Vaccinia Virus protein VP39"/>
    <property type="match status" value="1"/>
</dbReference>
<dbReference type="SUPFAM" id="SSF53335">
    <property type="entry name" value="S-adenosyl-L-methionine-dependent methyltransferases"/>
    <property type="match status" value="1"/>
</dbReference>